<evidence type="ECO:0008006" key="3">
    <source>
        <dbReference type="Google" id="ProtNLM"/>
    </source>
</evidence>
<evidence type="ECO:0000256" key="1">
    <source>
        <dbReference type="SAM" id="MobiDB-lite"/>
    </source>
</evidence>
<dbReference type="InterPro" id="IPR016024">
    <property type="entry name" value="ARM-type_fold"/>
</dbReference>
<accession>A0A6N2RS44</accession>
<dbReference type="EMBL" id="CACRST010000009">
    <property type="protein sequence ID" value="VYS82350.1"/>
    <property type="molecule type" value="Genomic_DNA"/>
</dbReference>
<gene>
    <name evidence="2" type="ORF">BGLFYP119_00728</name>
</gene>
<protein>
    <recommendedName>
        <fullName evidence="3">Phage-related protein</fullName>
    </recommendedName>
</protein>
<name>A0A6N2RS44_9FIRM</name>
<sequence length="693" mass="72951">MGYDGSLKFDTEINEKGFSAGVGKIGSIAKTGLAVLGGAVAGVTAGFGALTKSALDSKASLEQNLGGVETLFKENAQTVIDNANKAYKTAGMSANAYMESVTSFSASLLQSVAGDTAKAADIADMAMVDMSDNANKMGTSMELIQNAYQGFAKQNYTMLDNLKLGYGGTKEEMQRLLEDAEKISGVKYDISNLSDVYNAIHVIQGELGITGTTAKEASSTISGSIDSAKAAFDNFLNGSGSPAELADAMVTAGRNILNGLAEIIPRLIETIPETVRLIKESFAEQLSPENLQEMLDSGANILMSILNGILEALPGAINTAVMIVQTLITYLVENLPQFLTVGVQILTTLASGIIQLLPTLLTLGINLVQNLVTGITQGIPRLLAQGADMLSQYKGKIIEYLPKLIDSGSKMLVSLLNGLLQAAPKIIEQAGRMLTEYVDIIIKMLPKILESGKNMILSLLQGLVQNAPKIIAQIAKTLADFLATIASNLPEFLQAGIEIIGELLSGIISAVPDIIAAIPGMLSDIGSAFLDKDWGAIGWNIIEGIKTGVSNAAGNLVNAAVNAARNAVETVKGWLGIASPSKRMRDEVGKMMALGTGIGFEKNIPVDDMKESMKEAVGKVSSAVDAKESDNANIWFGNNDTKNGPGNDDGDGTPIVINNTFEVDGTPLVKKTTKAVIKKVGNNQKDKQRARGN</sequence>
<feature type="compositionally biased region" description="Low complexity" evidence="1">
    <location>
        <begin position="637"/>
        <end position="646"/>
    </location>
</feature>
<proteinExistence type="predicted"/>
<dbReference type="RefSeq" id="WP_156352829.1">
    <property type="nucleotide sequence ID" value="NZ_CACRST010000009.1"/>
</dbReference>
<feature type="region of interest" description="Disordered" evidence="1">
    <location>
        <begin position="635"/>
        <end position="654"/>
    </location>
</feature>
<organism evidence="2">
    <name type="scientific">Blautia glucerasea</name>
    <dbReference type="NCBI Taxonomy" id="536633"/>
    <lineage>
        <taxon>Bacteria</taxon>
        <taxon>Bacillati</taxon>
        <taxon>Bacillota</taxon>
        <taxon>Clostridia</taxon>
        <taxon>Lachnospirales</taxon>
        <taxon>Lachnospiraceae</taxon>
        <taxon>Blautia</taxon>
    </lineage>
</organism>
<reference evidence="2" key="1">
    <citation type="submission" date="2019-11" db="EMBL/GenBank/DDBJ databases">
        <authorList>
            <person name="Feng L."/>
        </authorList>
    </citation>
    <scope>NUCLEOTIDE SEQUENCE</scope>
    <source>
        <strain evidence="2">BgluceraseaLFYP119</strain>
    </source>
</reference>
<dbReference type="SUPFAM" id="SSF48371">
    <property type="entry name" value="ARM repeat"/>
    <property type="match status" value="1"/>
</dbReference>
<dbReference type="AlphaFoldDB" id="A0A6N2RS44"/>
<evidence type="ECO:0000313" key="2">
    <source>
        <dbReference type="EMBL" id="VYS82350.1"/>
    </source>
</evidence>